<dbReference type="PANTHER" id="PTHR12732">
    <property type="entry name" value="UNCHARACTERIZED PROTEASOME COMPONENT REGION PCI-CONTAINING"/>
    <property type="match status" value="1"/>
</dbReference>
<reference evidence="1 2" key="1">
    <citation type="submission" date="2024-08" db="EMBL/GenBank/DDBJ databases">
        <title>Gnathostoma spinigerum genome.</title>
        <authorList>
            <person name="Gonzalez-Bertolin B."/>
            <person name="Monzon S."/>
            <person name="Zaballos A."/>
            <person name="Jimenez P."/>
            <person name="Dekumyoy P."/>
            <person name="Varona S."/>
            <person name="Cuesta I."/>
            <person name="Sumanam S."/>
            <person name="Adisakwattana P."/>
            <person name="Gasser R.B."/>
            <person name="Hernandez-Gonzalez A."/>
            <person name="Young N.D."/>
            <person name="Perteguer M.J."/>
        </authorList>
    </citation>
    <scope>NUCLEOTIDE SEQUENCE [LARGE SCALE GENOMIC DNA]</scope>
    <source>
        <strain evidence="1">AL3</strain>
        <tissue evidence="1">Liver</tissue>
    </source>
</reference>
<evidence type="ECO:0000313" key="2">
    <source>
        <dbReference type="Proteomes" id="UP001608902"/>
    </source>
</evidence>
<proteinExistence type="predicted"/>
<dbReference type="EMBL" id="JBGFUD010000941">
    <property type="protein sequence ID" value="MFH4975504.1"/>
    <property type="molecule type" value="Genomic_DNA"/>
</dbReference>
<sequence>MSSIGSLSEYFTSLNVLLNEEDWSMAEDASKLLSIRDPHSQLRFLQVESVENERRPQIDSVFDDIACLHLTVLYHIDRKKFENAFNTHVMIIQVFNKEILQKEKDQNWFMPIFYQLCTDLRLLARAADTRPTRTHDPEQSSYYEQSATYIMECYRTCVNDV</sequence>
<dbReference type="InterPro" id="IPR045114">
    <property type="entry name" value="Csn12-like"/>
</dbReference>
<dbReference type="PANTHER" id="PTHR12732:SF0">
    <property type="entry name" value="PCI DOMAIN-CONTAINING PROTEIN 2"/>
    <property type="match status" value="1"/>
</dbReference>
<gene>
    <name evidence="1" type="ORF">AB6A40_002213</name>
</gene>
<name>A0ABD6EBI2_9BILA</name>
<comment type="caution">
    <text evidence="1">The sequence shown here is derived from an EMBL/GenBank/DDBJ whole genome shotgun (WGS) entry which is preliminary data.</text>
</comment>
<accession>A0ABD6EBI2</accession>
<evidence type="ECO:0000313" key="1">
    <source>
        <dbReference type="EMBL" id="MFH4975504.1"/>
    </source>
</evidence>
<dbReference type="AlphaFoldDB" id="A0ABD6EBI2"/>
<protein>
    <submittedName>
        <fullName evidence="1">Uncharacterized protein</fullName>
    </submittedName>
</protein>
<organism evidence="1 2">
    <name type="scientific">Gnathostoma spinigerum</name>
    <dbReference type="NCBI Taxonomy" id="75299"/>
    <lineage>
        <taxon>Eukaryota</taxon>
        <taxon>Metazoa</taxon>
        <taxon>Ecdysozoa</taxon>
        <taxon>Nematoda</taxon>
        <taxon>Chromadorea</taxon>
        <taxon>Rhabditida</taxon>
        <taxon>Spirurina</taxon>
        <taxon>Gnathostomatomorpha</taxon>
        <taxon>Gnathostomatoidea</taxon>
        <taxon>Gnathostomatidae</taxon>
        <taxon>Gnathostoma</taxon>
    </lineage>
</organism>
<keyword evidence="2" id="KW-1185">Reference proteome</keyword>
<dbReference type="Proteomes" id="UP001608902">
    <property type="component" value="Unassembled WGS sequence"/>
</dbReference>